<evidence type="ECO:0000313" key="2">
    <source>
        <dbReference type="Proteomes" id="UP001500751"/>
    </source>
</evidence>
<gene>
    <name evidence="1" type="ORF">GCM10009839_29220</name>
</gene>
<dbReference type="InterPro" id="IPR052054">
    <property type="entry name" value="Oxidative_DNA_repair_enzyme"/>
</dbReference>
<dbReference type="PANTHER" id="PTHR10242:SF2">
    <property type="entry name" value="N-GLYCOSYLASE_DNA LYASE"/>
    <property type="match status" value="1"/>
</dbReference>
<dbReference type="PANTHER" id="PTHR10242">
    <property type="entry name" value="8-OXOGUANINE DNA GLYCOSYLASE"/>
    <property type="match status" value="1"/>
</dbReference>
<keyword evidence="2" id="KW-1185">Reference proteome</keyword>
<dbReference type="InterPro" id="IPR011257">
    <property type="entry name" value="DNA_glycosylase"/>
</dbReference>
<dbReference type="Gene3D" id="1.10.340.30">
    <property type="entry name" value="Hypothetical protein, domain 2"/>
    <property type="match status" value="1"/>
</dbReference>
<proteinExistence type="predicted"/>
<dbReference type="SUPFAM" id="SSF48150">
    <property type="entry name" value="DNA-glycosylase"/>
    <property type="match status" value="1"/>
</dbReference>
<organism evidence="1 2">
    <name type="scientific">Catenulispora yoronensis</name>
    <dbReference type="NCBI Taxonomy" id="450799"/>
    <lineage>
        <taxon>Bacteria</taxon>
        <taxon>Bacillati</taxon>
        <taxon>Actinomycetota</taxon>
        <taxon>Actinomycetes</taxon>
        <taxon>Catenulisporales</taxon>
        <taxon>Catenulisporaceae</taxon>
        <taxon>Catenulispora</taxon>
    </lineage>
</organism>
<accession>A0ABN2U368</accession>
<name>A0ABN2U368_9ACTN</name>
<reference evidence="1 2" key="1">
    <citation type="journal article" date="2019" name="Int. J. Syst. Evol. Microbiol.">
        <title>The Global Catalogue of Microorganisms (GCM) 10K type strain sequencing project: providing services to taxonomists for standard genome sequencing and annotation.</title>
        <authorList>
            <consortium name="The Broad Institute Genomics Platform"/>
            <consortium name="The Broad Institute Genome Sequencing Center for Infectious Disease"/>
            <person name="Wu L."/>
            <person name="Ma J."/>
        </authorList>
    </citation>
    <scope>NUCLEOTIDE SEQUENCE [LARGE SCALE GENOMIC DNA]</scope>
    <source>
        <strain evidence="1 2">JCM 16014</strain>
    </source>
</reference>
<protein>
    <submittedName>
        <fullName evidence="1">DNA-3-methyladenine glycosylase</fullName>
    </submittedName>
</protein>
<dbReference type="InterPro" id="IPR037046">
    <property type="entry name" value="AlkA_N_sf"/>
</dbReference>
<dbReference type="EMBL" id="BAAAQN010000014">
    <property type="protein sequence ID" value="GAA2028331.1"/>
    <property type="molecule type" value="Genomic_DNA"/>
</dbReference>
<comment type="caution">
    <text evidence="1">The sequence shown here is derived from an EMBL/GenBank/DDBJ whole genome shotgun (WGS) entry which is preliminary data.</text>
</comment>
<evidence type="ECO:0000313" key="1">
    <source>
        <dbReference type="EMBL" id="GAA2028331.1"/>
    </source>
</evidence>
<dbReference type="Proteomes" id="UP001500751">
    <property type="component" value="Unassembled WGS sequence"/>
</dbReference>
<sequence>MGSSVEDMTRIAEIADTVKDIEATKTGELPAAQPFDLRTSIRFLSGFGACKGDQILTDDSIAKALAVDGRAVVFEVTPTPAGLAYRLSADTPIDAGVEQRTRTAIDRYLSLSDDLTEFYALAEADDPAYADLVDQLRGLHHVRFLTLPEIATWALVSQRTPKSHALGMKRRIQALGPATTVDGVRFQAFPEVAVLAELSDAEWFSLVRNERKAAYLGNMMRGLQEIGEDFLRKASYKDAYATLRSIKGAGDWTASAIMLRGLGRMDHVPLGMAQFQDAAMELYGRPLDADRVRRHYGEHLGYWSYYLRTGVGVLRGRSAQSPAPAACAA</sequence>
<dbReference type="Gene3D" id="3.30.310.20">
    <property type="entry name" value="DNA-3-methyladenine glycosylase AlkA, N-terminal domain"/>
    <property type="match status" value="1"/>
</dbReference>